<keyword evidence="3" id="KW-1185">Reference proteome</keyword>
<evidence type="ECO:0000313" key="2">
    <source>
        <dbReference type="EMBL" id="AKQ45605.1"/>
    </source>
</evidence>
<dbReference type="SUPFAM" id="SSF52096">
    <property type="entry name" value="ClpP/crotonase"/>
    <property type="match status" value="1"/>
</dbReference>
<dbReference type="InterPro" id="IPR051683">
    <property type="entry name" value="Enoyl-CoA_Hydratase/Isomerase"/>
</dbReference>
<organism evidence="2 3">
    <name type="scientific">Rufibacter radiotolerans</name>
    <dbReference type="NCBI Taxonomy" id="1379910"/>
    <lineage>
        <taxon>Bacteria</taxon>
        <taxon>Pseudomonadati</taxon>
        <taxon>Bacteroidota</taxon>
        <taxon>Cytophagia</taxon>
        <taxon>Cytophagales</taxon>
        <taxon>Hymenobacteraceae</taxon>
        <taxon>Rufibacter</taxon>
    </lineage>
</organism>
<dbReference type="InterPro" id="IPR001753">
    <property type="entry name" value="Enoyl-CoA_hydra/iso"/>
</dbReference>
<dbReference type="CDD" id="cd06558">
    <property type="entry name" value="crotonase-like"/>
    <property type="match status" value="1"/>
</dbReference>
<accession>A0A0H4VIJ6</accession>
<dbReference type="OrthoDB" id="638407at2"/>
<dbReference type="Proteomes" id="UP000036458">
    <property type="component" value="Chromosome"/>
</dbReference>
<evidence type="ECO:0000256" key="1">
    <source>
        <dbReference type="ARBA" id="ARBA00005254"/>
    </source>
</evidence>
<dbReference type="RefSeq" id="WP_048920493.1">
    <property type="nucleotide sequence ID" value="NZ_CP010777.1"/>
</dbReference>
<dbReference type="InterPro" id="IPR029045">
    <property type="entry name" value="ClpP/crotonase-like_dom_sf"/>
</dbReference>
<dbReference type="AlphaFoldDB" id="A0A0H4VIJ6"/>
<proteinExistence type="inferred from homology"/>
<dbReference type="Gene3D" id="3.90.226.10">
    <property type="entry name" value="2-enoyl-CoA Hydratase, Chain A, domain 1"/>
    <property type="match status" value="1"/>
</dbReference>
<protein>
    <submittedName>
        <fullName evidence="2">Enoyl-CoA hydratase</fullName>
    </submittedName>
</protein>
<reference evidence="2 3" key="1">
    <citation type="submission" date="2015-01" db="EMBL/GenBank/DDBJ databases">
        <title>Rufibacter sp./DG31D/ whole genome sequencing.</title>
        <authorList>
            <person name="Kim M.K."/>
            <person name="Srinivasan S."/>
            <person name="Lee J.-J."/>
        </authorList>
    </citation>
    <scope>NUCLEOTIDE SEQUENCE [LARGE SCALE GENOMIC DNA]</scope>
    <source>
        <strain evidence="2 3">DG31D</strain>
    </source>
</reference>
<dbReference type="PANTHER" id="PTHR42964">
    <property type="entry name" value="ENOYL-COA HYDRATASE"/>
    <property type="match status" value="1"/>
</dbReference>
<dbReference type="GO" id="GO:0003824">
    <property type="term" value="F:catalytic activity"/>
    <property type="evidence" value="ECO:0007669"/>
    <property type="project" value="UniProtKB-ARBA"/>
</dbReference>
<sequence length="254" mass="27212">MTETGKVDFTLQEGGIGVISFFHPSHNSLPGLLLNKLAHTITQAGENESVRVIVLRSEGERTFCAGASFDELIAIQNKEQGLEFFSGFAKVINACRTSPKIIIGRVQGKAIGGGVGVAAATDYCFATQQASVKLSEIAVGIGPFVVGPAVERKIGLAAFSELALDAGEFRSAAWAKEKGLYAHLFETTEEMDAAVLAFAAKLASYSPEALSALKQIFWHGTEHWDTLLVQRAGISGTLVLSDFTRNFIQGFKKK</sequence>
<dbReference type="PANTHER" id="PTHR42964:SF1">
    <property type="entry name" value="POLYKETIDE BIOSYNTHESIS ENOYL-COA HYDRATASE PKSH-RELATED"/>
    <property type="match status" value="1"/>
</dbReference>
<dbReference type="Pfam" id="PF00378">
    <property type="entry name" value="ECH_1"/>
    <property type="match status" value="1"/>
</dbReference>
<comment type="similarity">
    <text evidence="1">Belongs to the enoyl-CoA hydratase/isomerase family.</text>
</comment>
<name>A0A0H4VIJ6_9BACT</name>
<gene>
    <name evidence="2" type="ORF">TH63_07995</name>
</gene>
<dbReference type="KEGG" id="ruf:TH63_07995"/>
<evidence type="ECO:0000313" key="3">
    <source>
        <dbReference type="Proteomes" id="UP000036458"/>
    </source>
</evidence>
<dbReference type="PATRIC" id="fig|1379910.4.peg.1741"/>
<dbReference type="STRING" id="1379910.TH63_07995"/>
<dbReference type="EMBL" id="CP010777">
    <property type="protein sequence ID" value="AKQ45605.1"/>
    <property type="molecule type" value="Genomic_DNA"/>
</dbReference>